<dbReference type="RefSeq" id="WP_181885974.1">
    <property type="nucleotide sequence ID" value="NZ_CP059472.1"/>
</dbReference>
<dbReference type="Proteomes" id="UP000539710">
    <property type="component" value="Unassembled WGS sequence"/>
</dbReference>
<keyword evidence="1" id="KW-1133">Transmembrane helix</keyword>
<evidence type="ECO:0000313" key="4">
    <source>
        <dbReference type="Proteomes" id="UP000515349"/>
    </source>
</evidence>
<sequence length="99" mass="10892">MFEKFIEGYSFFKIVLSPLLIGSVLGLALYLYTDRSQTGAVLFGACILLGLISGIIWAARISGKYGAHYFISRTEASEDISEAVREDKMKSDTADTDNL</sequence>
<feature type="transmembrane region" description="Helical" evidence="1">
    <location>
        <begin position="12"/>
        <end position="33"/>
    </location>
</feature>
<evidence type="ECO:0000313" key="5">
    <source>
        <dbReference type="Proteomes" id="UP000539710"/>
    </source>
</evidence>
<reference evidence="3 4" key="1">
    <citation type="submission" date="2020-07" db="EMBL/GenBank/DDBJ databases">
        <title>Chryseobacterium sp.cx-624.</title>
        <authorList>
            <person name="Yang C."/>
        </authorList>
    </citation>
    <scope>NUCLEOTIDE SEQUENCE [LARGE SCALE GENOMIC DNA]</scope>
    <source>
        <strain evidence="3">Cx-624</strain>
        <strain evidence="4">cx-624</strain>
    </source>
</reference>
<accession>A0A7D7LQ20</accession>
<dbReference type="EMBL" id="CP059472">
    <property type="protein sequence ID" value="QMS98740.1"/>
    <property type="molecule type" value="Genomic_DNA"/>
</dbReference>
<dbReference type="KEGG" id="cbau:H1R16_01635"/>
<keyword evidence="1" id="KW-0812">Transmembrane</keyword>
<evidence type="ECO:0000313" key="2">
    <source>
        <dbReference type="EMBL" id="MBA5245860.1"/>
    </source>
</evidence>
<dbReference type="Proteomes" id="UP000515349">
    <property type="component" value="Chromosome"/>
</dbReference>
<evidence type="ECO:0000313" key="3">
    <source>
        <dbReference type="EMBL" id="QMS98740.1"/>
    </source>
</evidence>
<dbReference type="EMBL" id="JACEUX010000001">
    <property type="protein sequence ID" value="MBA5245860.1"/>
    <property type="molecule type" value="Genomic_DNA"/>
</dbReference>
<keyword evidence="1" id="KW-0472">Membrane</keyword>
<reference evidence="5" key="2">
    <citation type="submission" date="2020-07" db="EMBL/GenBank/DDBJ databases">
        <title>Flavobacterium sp. xlx-214.</title>
        <authorList>
            <person name="Yang C."/>
        </authorList>
    </citation>
    <scope>NUCLEOTIDE SEQUENCE [LARGE SCALE GENOMIC DNA]</scope>
    <source>
        <strain evidence="5">CX-624</strain>
    </source>
</reference>
<gene>
    <name evidence="3" type="ORF">H1R16_01635</name>
    <name evidence="2" type="ORF">H2507_01635</name>
</gene>
<name>A0A7D7LQ20_9FLAO</name>
<proteinExistence type="predicted"/>
<evidence type="ECO:0000256" key="1">
    <source>
        <dbReference type="SAM" id="Phobius"/>
    </source>
</evidence>
<reference evidence="2" key="3">
    <citation type="submission" date="2020-07" db="EMBL/GenBank/DDBJ databases">
        <authorList>
            <person name="Yang C."/>
        </authorList>
    </citation>
    <scope>NUCLEOTIDE SEQUENCE</scope>
    <source>
        <strain evidence="2">Cx-624</strain>
    </source>
</reference>
<keyword evidence="5" id="KW-1185">Reference proteome</keyword>
<protein>
    <submittedName>
        <fullName evidence="3">Uncharacterized protein</fullName>
    </submittedName>
</protein>
<feature type="transmembrane region" description="Helical" evidence="1">
    <location>
        <begin position="39"/>
        <end position="59"/>
    </location>
</feature>
<dbReference type="AlphaFoldDB" id="A0A7D7LQ20"/>
<organism evidence="3 4">
    <name type="scientific">Marnyiella aurantia</name>
    <dbReference type="NCBI Taxonomy" id="2758037"/>
    <lineage>
        <taxon>Bacteria</taxon>
        <taxon>Pseudomonadati</taxon>
        <taxon>Bacteroidota</taxon>
        <taxon>Flavobacteriia</taxon>
        <taxon>Flavobacteriales</taxon>
        <taxon>Weeksellaceae</taxon>
        <taxon>Marnyiella</taxon>
    </lineage>
</organism>